<dbReference type="Proteomes" id="UP000318437">
    <property type="component" value="Unassembled WGS sequence"/>
</dbReference>
<keyword evidence="3" id="KW-1185">Reference proteome</keyword>
<sequence length="66" mass="7275">MGGAGNWVWGCVFGDSDNSLRLTLGMVVNLVMLVATLDIQTRDSPGKRELRKASLLLSLLRIMERV</sequence>
<keyword evidence="1" id="KW-0472">Membrane</keyword>
<keyword evidence="1" id="KW-1133">Transmembrane helix</keyword>
<protein>
    <submittedName>
        <fullName evidence="2">Uncharacterized protein</fullName>
    </submittedName>
</protein>
<evidence type="ECO:0000313" key="2">
    <source>
        <dbReference type="EMBL" id="TWU17812.1"/>
    </source>
</evidence>
<gene>
    <name evidence="2" type="ORF">Pla144_50590</name>
</gene>
<dbReference type="AlphaFoldDB" id="A0A5C6C114"/>
<feature type="transmembrane region" description="Helical" evidence="1">
    <location>
        <begin position="20"/>
        <end position="39"/>
    </location>
</feature>
<name>A0A5C6C114_9BACT</name>
<reference evidence="2 3" key="1">
    <citation type="submission" date="2019-02" db="EMBL/GenBank/DDBJ databases">
        <title>Deep-cultivation of Planctomycetes and their phenomic and genomic characterization uncovers novel biology.</title>
        <authorList>
            <person name="Wiegand S."/>
            <person name="Jogler M."/>
            <person name="Boedeker C."/>
            <person name="Pinto D."/>
            <person name="Vollmers J."/>
            <person name="Rivas-Marin E."/>
            <person name="Kohn T."/>
            <person name="Peeters S.H."/>
            <person name="Heuer A."/>
            <person name="Rast P."/>
            <person name="Oberbeckmann S."/>
            <person name="Bunk B."/>
            <person name="Jeske O."/>
            <person name="Meyerdierks A."/>
            <person name="Storesund J.E."/>
            <person name="Kallscheuer N."/>
            <person name="Luecker S."/>
            <person name="Lage O.M."/>
            <person name="Pohl T."/>
            <person name="Merkel B.J."/>
            <person name="Hornburger P."/>
            <person name="Mueller R.-W."/>
            <person name="Bruemmer F."/>
            <person name="Labrenz M."/>
            <person name="Spormann A.M."/>
            <person name="Op Den Camp H."/>
            <person name="Overmann J."/>
            <person name="Amann R."/>
            <person name="Jetten M.S.M."/>
            <person name="Mascher T."/>
            <person name="Medema M.H."/>
            <person name="Devos D.P."/>
            <person name="Kaster A.-K."/>
            <person name="Ovreas L."/>
            <person name="Rohde M."/>
            <person name="Galperin M.Y."/>
            <person name="Jogler C."/>
        </authorList>
    </citation>
    <scope>NUCLEOTIDE SEQUENCE [LARGE SCALE GENOMIC DNA]</scope>
    <source>
        <strain evidence="2 3">Pla144</strain>
    </source>
</reference>
<keyword evidence="1" id="KW-0812">Transmembrane</keyword>
<dbReference type="EMBL" id="SJPS01000019">
    <property type="protein sequence ID" value="TWU17812.1"/>
    <property type="molecule type" value="Genomic_DNA"/>
</dbReference>
<organism evidence="2 3">
    <name type="scientific">Bythopirellula polymerisocia</name>
    <dbReference type="NCBI Taxonomy" id="2528003"/>
    <lineage>
        <taxon>Bacteria</taxon>
        <taxon>Pseudomonadati</taxon>
        <taxon>Planctomycetota</taxon>
        <taxon>Planctomycetia</taxon>
        <taxon>Pirellulales</taxon>
        <taxon>Lacipirellulaceae</taxon>
        <taxon>Bythopirellula</taxon>
    </lineage>
</organism>
<accession>A0A5C6C114</accession>
<evidence type="ECO:0000313" key="3">
    <source>
        <dbReference type="Proteomes" id="UP000318437"/>
    </source>
</evidence>
<comment type="caution">
    <text evidence="2">The sequence shown here is derived from an EMBL/GenBank/DDBJ whole genome shotgun (WGS) entry which is preliminary data.</text>
</comment>
<evidence type="ECO:0000256" key="1">
    <source>
        <dbReference type="SAM" id="Phobius"/>
    </source>
</evidence>
<proteinExistence type="predicted"/>